<dbReference type="RefSeq" id="WP_092063490.1">
    <property type="nucleotide sequence ID" value="NZ_FNIN01000002.1"/>
</dbReference>
<dbReference type="PANTHER" id="PTHR43122:SF1">
    <property type="entry name" value="IRON-SULFUR-BINDING PROTEIN"/>
    <property type="match status" value="1"/>
</dbReference>
<dbReference type="InterPro" id="IPR017896">
    <property type="entry name" value="4Fe4S_Fe-S-bd"/>
</dbReference>
<sequence>MARVIFLEDLCKGCLLCTQACSKNIIEQSDKFNKQGYKVVEIKKENLDKCIGCGFCSLICPDSAIIVYKTIKETENV</sequence>
<dbReference type="PROSITE" id="PS00198">
    <property type="entry name" value="4FE4S_FER_1"/>
    <property type="match status" value="1"/>
</dbReference>
<dbReference type="SUPFAM" id="SSF54862">
    <property type="entry name" value="4Fe-4S ferredoxins"/>
    <property type="match status" value="1"/>
</dbReference>
<dbReference type="EMBL" id="FNIN01000002">
    <property type="protein sequence ID" value="SDN46923.1"/>
    <property type="molecule type" value="Genomic_DNA"/>
</dbReference>
<evidence type="ECO:0000256" key="3">
    <source>
        <dbReference type="ARBA" id="ARBA00023014"/>
    </source>
</evidence>
<gene>
    <name evidence="5" type="ORF">SAMN04488516_102227</name>
</gene>
<protein>
    <submittedName>
        <fullName evidence="5">2-oxoglutarate ferredoxin oxidoreductase, delta subunit</fullName>
    </submittedName>
</protein>
<evidence type="ECO:0000256" key="2">
    <source>
        <dbReference type="ARBA" id="ARBA00023004"/>
    </source>
</evidence>
<reference evidence="5 6" key="1">
    <citation type="submission" date="2016-10" db="EMBL/GenBank/DDBJ databases">
        <authorList>
            <person name="de Groot N.N."/>
        </authorList>
    </citation>
    <scope>NUCLEOTIDE SEQUENCE [LARGE SCALE GENOMIC DNA]</scope>
    <source>
        <strain evidence="5 6">DSM 15269</strain>
    </source>
</reference>
<dbReference type="GO" id="GO:0046872">
    <property type="term" value="F:metal ion binding"/>
    <property type="evidence" value="ECO:0007669"/>
    <property type="project" value="UniProtKB-KW"/>
</dbReference>
<organism evidence="5 6">
    <name type="scientific">Desulfonauticus submarinus</name>
    <dbReference type="NCBI Taxonomy" id="206665"/>
    <lineage>
        <taxon>Bacteria</taxon>
        <taxon>Pseudomonadati</taxon>
        <taxon>Thermodesulfobacteriota</taxon>
        <taxon>Desulfovibrionia</taxon>
        <taxon>Desulfovibrionales</taxon>
        <taxon>Desulfonauticaceae</taxon>
        <taxon>Desulfonauticus</taxon>
    </lineage>
</organism>
<dbReference type="STRING" id="206665.SAMN04488516_102227"/>
<keyword evidence="1" id="KW-0479">Metal-binding</keyword>
<feature type="domain" description="4Fe-4S ferredoxin-type" evidence="4">
    <location>
        <begin position="2"/>
        <end position="31"/>
    </location>
</feature>
<proteinExistence type="predicted"/>
<accession>A0A1H0BN44</accession>
<evidence type="ECO:0000313" key="5">
    <source>
        <dbReference type="EMBL" id="SDN46923.1"/>
    </source>
</evidence>
<dbReference type="PROSITE" id="PS51379">
    <property type="entry name" value="4FE4S_FER_2"/>
    <property type="match status" value="2"/>
</dbReference>
<evidence type="ECO:0000313" key="6">
    <source>
        <dbReference type="Proteomes" id="UP000199602"/>
    </source>
</evidence>
<dbReference type="Pfam" id="PF12838">
    <property type="entry name" value="Fer4_7"/>
    <property type="match status" value="1"/>
</dbReference>
<dbReference type="PANTHER" id="PTHR43122">
    <property type="entry name" value="FERREDOXIN SUBUNIT OF PYRUVATE:FLAVODOXIN OXIDOREDUCTASE-RELATED"/>
    <property type="match status" value="1"/>
</dbReference>
<name>A0A1H0BN44_9BACT</name>
<keyword evidence="3" id="KW-0411">Iron-sulfur</keyword>
<dbReference type="Gene3D" id="3.30.70.20">
    <property type="match status" value="1"/>
</dbReference>
<dbReference type="OrthoDB" id="9804603at2"/>
<dbReference type="InterPro" id="IPR017900">
    <property type="entry name" value="4Fe4S_Fe_S_CS"/>
</dbReference>
<keyword evidence="6" id="KW-1185">Reference proteome</keyword>
<evidence type="ECO:0000259" key="4">
    <source>
        <dbReference type="PROSITE" id="PS51379"/>
    </source>
</evidence>
<keyword evidence="2" id="KW-0408">Iron</keyword>
<feature type="domain" description="4Fe-4S ferredoxin-type" evidence="4">
    <location>
        <begin position="40"/>
        <end position="70"/>
    </location>
</feature>
<dbReference type="Proteomes" id="UP000199602">
    <property type="component" value="Unassembled WGS sequence"/>
</dbReference>
<dbReference type="GO" id="GO:0051536">
    <property type="term" value="F:iron-sulfur cluster binding"/>
    <property type="evidence" value="ECO:0007669"/>
    <property type="project" value="UniProtKB-KW"/>
</dbReference>
<dbReference type="AlphaFoldDB" id="A0A1H0BN44"/>
<evidence type="ECO:0000256" key="1">
    <source>
        <dbReference type="ARBA" id="ARBA00022723"/>
    </source>
</evidence>